<dbReference type="Pfam" id="PF13513">
    <property type="entry name" value="HEAT_EZ"/>
    <property type="match status" value="1"/>
</dbReference>
<name>A0A2H9TKI8_9FUNG</name>
<dbReference type="GO" id="GO:0006656">
    <property type="term" value="P:phosphatidylcholine biosynthetic process"/>
    <property type="evidence" value="ECO:0007669"/>
    <property type="project" value="EnsemblFungi"/>
</dbReference>
<dbReference type="Gene3D" id="1.25.10.10">
    <property type="entry name" value="Leucine-rich Repeat Variant"/>
    <property type="match status" value="1"/>
</dbReference>
<evidence type="ECO:0000256" key="3">
    <source>
        <dbReference type="ARBA" id="ARBA00022448"/>
    </source>
</evidence>
<dbReference type="GO" id="GO:0044877">
    <property type="term" value="F:protein-containing complex binding"/>
    <property type="evidence" value="ECO:0007669"/>
    <property type="project" value="EnsemblFungi"/>
</dbReference>
<dbReference type="GO" id="GO:0034399">
    <property type="term" value="C:nuclear periphery"/>
    <property type="evidence" value="ECO:0007669"/>
    <property type="project" value="EnsemblFungi"/>
</dbReference>
<keyword evidence="4" id="KW-0963">Cytoplasm</keyword>
<comment type="caution">
    <text evidence="10">The sequence shown here is derived from an EMBL/GenBank/DDBJ whole genome shotgun (WGS) entry which is preliminary data.</text>
</comment>
<dbReference type="FunFam" id="1.25.10.10:FF:000027">
    <property type="entry name" value="Importin subunit beta-1"/>
    <property type="match status" value="1"/>
</dbReference>
<dbReference type="SUPFAM" id="SSF48371">
    <property type="entry name" value="ARM repeat"/>
    <property type="match status" value="1"/>
</dbReference>
<gene>
    <name evidence="10" type="ORF">PSACC_01992</name>
</gene>
<keyword evidence="11" id="KW-1185">Reference proteome</keyword>
<dbReference type="GO" id="GO:0061676">
    <property type="term" value="F:importin-alpha family protein binding"/>
    <property type="evidence" value="ECO:0007669"/>
    <property type="project" value="EnsemblFungi"/>
</dbReference>
<dbReference type="GO" id="GO:0005635">
    <property type="term" value="C:nuclear envelope"/>
    <property type="evidence" value="ECO:0007669"/>
    <property type="project" value="EnsemblFungi"/>
</dbReference>
<evidence type="ECO:0000256" key="2">
    <source>
        <dbReference type="ARBA" id="ARBA00010907"/>
    </source>
</evidence>
<dbReference type="GO" id="GO:0060188">
    <property type="term" value="P:regulation of protein desumoylation"/>
    <property type="evidence" value="ECO:0007669"/>
    <property type="project" value="EnsemblFungi"/>
</dbReference>
<dbReference type="EMBL" id="MTSL01000137">
    <property type="protein sequence ID" value="PJF18160.1"/>
    <property type="molecule type" value="Genomic_DNA"/>
</dbReference>
<evidence type="ECO:0000313" key="10">
    <source>
        <dbReference type="EMBL" id="PJF18160.1"/>
    </source>
</evidence>
<evidence type="ECO:0000256" key="5">
    <source>
        <dbReference type="ARBA" id="ARBA00022737"/>
    </source>
</evidence>
<accession>A0A2H9TKI8</accession>
<dbReference type="GO" id="GO:0005085">
    <property type="term" value="F:guanyl-nucleotide exchange factor activity"/>
    <property type="evidence" value="ECO:0007669"/>
    <property type="project" value="EnsemblFungi"/>
</dbReference>
<keyword evidence="3" id="KW-0813">Transport</keyword>
<protein>
    <recommendedName>
        <fullName evidence="7">Importin-95</fullName>
    </recommendedName>
    <alternativeName>
        <fullName evidence="8">Karyopherin-95</fullName>
    </alternativeName>
</protein>
<dbReference type="GO" id="GO:0046822">
    <property type="term" value="P:regulation of nucleocytoplasmic transport"/>
    <property type="evidence" value="ECO:0007669"/>
    <property type="project" value="EnsemblFungi"/>
</dbReference>
<dbReference type="Proteomes" id="UP000240830">
    <property type="component" value="Unassembled WGS sequence"/>
</dbReference>
<dbReference type="AlphaFoldDB" id="A0A2H9TKI8"/>
<dbReference type="InterPro" id="IPR058584">
    <property type="entry name" value="IMB1_TNPO1-like_TPR"/>
</dbReference>
<dbReference type="InterPro" id="IPR040122">
    <property type="entry name" value="Importin_beta"/>
</dbReference>
<comment type="subcellular location">
    <subcellularLocation>
        <location evidence="1">Cytoplasm</location>
    </subcellularLocation>
</comment>
<feature type="domain" description="Importin N-terminal" evidence="9">
    <location>
        <begin position="30"/>
        <end position="87"/>
    </location>
</feature>
<dbReference type="InterPro" id="IPR016024">
    <property type="entry name" value="ARM-type_fold"/>
</dbReference>
<keyword evidence="5" id="KW-0677">Repeat</keyword>
<organism evidence="10 11">
    <name type="scientific">Paramicrosporidium saccamoebae</name>
    <dbReference type="NCBI Taxonomy" id="1246581"/>
    <lineage>
        <taxon>Eukaryota</taxon>
        <taxon>Fungi</taxon>
        <taxon>Fungi incertae sedis</taxon>
        <taxon>Cryptomycota</taxon>
        <taxon>Cryptomycota incertae sedis</taxon>
        <taxon>Paramicrosporidium</taxon>
    </lineage>
</organism>
<dbReference type="GO" id="GO:0097718">
    <property type="term" value="F:disordered domain specific binding"/>
    <property type="evidence" value="ECO:0007669"/>
    <property type="project" value="EnsemblFungi"/>
</dbReference>
<evidence type="ECO:0000256" key="7">
    <source>
        <dbReference type="ARBA" id="ARBA00079884"/>
    </source>
</evidence>
<dbReference type="OrthoDB" id="10263328at2759"/>
<dbReference type="Pfam" id="PF25574">
    <property type="entry name" value="TPR_IMB1"/>
    <property type="match status" value="1"/>
</dbReference>
<sequence length="844" mass="93028">MDFGQILAASLSPGIPRRMTVYVGRLCRELCDESRGSDIRQAAGVAMKNAVVSKDTARLQDYEERWMAVDANARMQIKSQLLATLGATEARAGTAAAQTTAAISRVELKRNAWPELMEALMAGVHSNNENMRRCVIETIGYICEEIEPSVLESQSDKILTAVITGLRAEEPSNAVRTAAAHALYNSLEFARMNFDRQNERDIIMNVVCTATQATDEALVLASFECLVRIVSLYYHLMEPYMKHAVSMLTINSMHCAAEPVVLQAIEFWSTVCDIETDLQAAEASDFVCLHFARNSLDHLLPSLLKLLPHEDEDDTDEWNKAMAAGTCLSLLAECVREDIFHGGIILQFVERNLVVPDWRLREAAVMAFGSVMDGPNTESVSPFINDGLPMLLKMMDDSSVAVRDTSAWAIGRVVDFFNNVIPIGLIPHISTVLCTGLTGPPRVAVNCCWSLMSLFVHYGDDSNDLQTSAISAHFTNVASALFSTAQRQDADDSNLKSAAYQSLANVVLFAPMDCVPAVEKLQTVMVVKFTESQSLASQIVSVDDRMRFSELQSHICTVLQNSLKKLGRPDLHVADQIMTASLSILANCSKGTELEDVMLLIGTLISEIEAEFTRFAHPFIPLLNKAISNHAEYHLCTVAVGVVGDLARSMNQALLPFCDDLMRHLLEALQDPSLARIVKPHVVSSIGDVALGVGGSFVKYLPHTMTFFAQAGVISVQDEDDYDEVDFVCDIRESLLEAYTSIVQGFKDDQQAAVSLSQYVNQITEFIAIVSSDPNRSDAMVRAAIGLVGDLVDTYKSQMLPILRNDWLMRFIRQPLEDNSQLSESTLSVVKWTLSVQSRLLFIL</sequence>
<proteinExistence type="inferred from homology"/>
<dbReference type="GO" id="GO:0051292">
    <property type="term" value="P:nuclear pore complex assembly"/>
    <property type="evidence" value="ECO:0007669"/>
    <property type="project" value="EnsemblFungi"/>
</dbReference>
<evidence type="ECO:0000313" key="11">
    <source>
        <dbReference type="Proteomes" id="UP000240830"/>
    </source>
</evidence>
<dbReference type="GO" id="GO:0031267">
    <property type="term" value="F:small GTPase binding"/>
    <property type="evidence" value="ECO:0007669"/>
    <property type="project" value="InterPro"/>
</dbReference>
<comment type="similarity">
    <text evidence="2">Belongs to the importin beta family. Importin beta-1 subfamily.</text>
</comment>
<dbReference type="GO" id="GO:0005829">
    <property type="term" value="C:cytosol"/>
    <property type="evidence" value="ECO:0007669"/>
    <property type="project" value="EnsemblFungi"/>
</dbReference>
<dbReference type="InterPro" id="IPR001494">
    <property type="entry name" value="Importin-beta_N"/>
</dbReference>
<reference evidence="10 11" key="1">
    <citation type="submission" date="2016-10" db="EMBL/GenBank/DDBJ databases">
        <title>The genome of Paramicrosporidium saccamoebae is the missing link in understanding Cryptomycota and Microsporidia evolution.</title>
        <authorList>
            <person name="Quandt C.A."/>
            <person name="Beaudet D."/>
            <person name="Corsaro D."/>
            <person name="Michel R."/>
            <person name="Corradi N."/>
            <person name="James T."/>
        </authorList>
    </citation>
    <scope>NUCLEOTIDE SEQUENCE [LARGE SCALE GENOMIC DNA]</scope>
    <source>
        <strain evidence="10 11">KSL3</strain>
    </source>
</reference>
<evidence type="ECO:0000256" key="8">
    <source>
        <dbReference type="ARBA" id="ARBA00083566"/>
    </source>
</evidence>
<keyword evidence="6" id="KW-0653">Protein transport</keyword>
<evidence type="ECO:0000259" key="9">
    <source>
        <dbReference type="PROSITE" id="PS50166"/>
    </source>
</evidence>
<dbReference type="GO" id="GO:0006607">
    <property type="term" value="P:NLS-bearing protein import into nucleus"/>
    <property type="evidence" value="ECO:0007669"/>
    <property type="project" value="EnsemblFungi"/>
</dbReference>
<dbReference type="STRING" id="1246581.A0A2H9TKI8"/>
<dbReference type="GO" id="GO:0006612">
    <property type="term" value="P:protein targeting to membrane"/>
    <property type="evidence" value="ECO:0007669"/>
    <property type="project" value="EnsemblFungi"/>
</dbReference>
<evidence type="ECO:0000256" key="4">
    <source>
        <dbReference type="ARBA" id="ARBA00022490"/>
    </source>
</evidence>
<dbReference type="PROSITE" id="PS50166">
    <property type="entry name" value="IMPORTIN_B_NT"/>
    <property type="match status" value="1"/>
</dbReference>
<dbReference type="InterPro" id="IPR011989">
    <property type="entry name" value="ARM-like"/>
</dbReference>
<dbReference type="GO" id="GO:0061608">
    <property type="term" value="F:nuclear import signal receptor activity"/>
    <property type="evidence" value="ECO:0007669"/>
    <property type="project" value="EnsemblFungi"/>
</dbReference>
<dbReference type="PANTHER" id="PTHR10527">
    <property type="entry name" value="IMPORTIN BETA"/>
    <property type="match status" value="1"/>
</dbReference>
<dbReference type="GO" id="GO:0042564">
    <property type="term" value="C:NLS-dependent protein nuclear import complex"/>
    <property type="evidence" value="ECO:0007669"/>
    <property type="project" value="EnsemblFungi"/>
</dbReference>
<evidence type="ECO:0000256" key="6">
    <source>
        <dbReference type="ARBA" id="ARBA00022927"/>
    </source>
</evidence>
<evidence type="ECO:0000256" key="1">
    <source>
        <dbReference type="ARBA" id="ARBA00004496"/>
    </source>
</evidence>